<dbReference type="InterPro" id="IPR038765">
    <property type="entry name" value="Papain-like_cys_pep_sf"/>
</dbReference>
<keyword evidence="3" id="KW-0808">Transferase</keyword>
<evidence type="ECO:0000313" key="4">
    <source>
        <dbReference type="Proteomes" id="UP000053058"/>
    </source>
</evidence>
<dbReference type="Pfam" id="PF00797">
    <property type="entry name" value="Acetyltransf_2"/>
    <property type="match status" value="1"/>
</dbReference>
<dbReference type="InterPro" id="IPR001447">
    <property type="entry name" value="Arylamine_N-AcTrfase"/>
</dbReference>
<dbReference type="SUPFAM" id="SSF54001">
    <property type="entry name" value="Cysteine proteinases"/>
    <property type="match status" value="1"/>
</dbReference>
<dbReference type="PATRIC" id="fig|1360.105.peg.692"/>
<dbReference type="PRINTS" id="PR01543">
    <property type="entry name" value="ANATRNSFRASE"/>
</dbReference>
<sequence length="269" mass="31754">MIEENFVLTEEQVKRYLERLHMSYPIEPTLENLHALQFNHLKYIPYENLNILFGQAISLNGQDLYEKIIVRKHGGFCFETNALYQWLLKALGYKVSSYHTRLIGLPKGEQLNRHRIIRVDFGDSAYITDVGIRIALSRKALLLEENTIQNDGYSDFRYLSAPSQGWIMQYKRNNHEWEDVFAFHEKVEFEKDLIMAAFYCEKHPDSPFRQGPQLSIFTDSGQITIANDLLVISENSRIIKKQKISDRDFEYYCNDYFNLNLSDFKKVER</sequence>
<evidence type="ECO:0000256" key="2">
    <source>
        <dbReference type="RuleBase" id="RU003452"/>
    </source>
</evidence>
<gene>
    <name evidence="3" type="ORF">KF282_0688</name>
</gene>
<dbReference type="Proteomes" id="UP000053058">
    <property type="component" value="Unassembled WGS sequence"/>
</dbReference>
<accession>A0A0V8D2W5</accession>
<comment type="caution">
    <text evidence="3">The sequence shown here is derived from an EMBL/GenBank/DDBJ whole genome shotgun (WGS) entry which is preliminary data.</text>
</comment>
<name>A0A0V8D2W5_LACLL</name>
<proteinExistence type="inferred from homology"/>
<dbReference type="InterPro" id="IPR053710">
    <property type="entry name" value="Arylamine_NAT_domain_sf"/>
</dbReference>
<dbReference type="PANTHER" id="PTHR11786:SF0">
    <property type="entry name" value="ARYLAMINE N-ACETYLTRANSFERASE 4-RELATED"/>
    <property type="match status" value="1"/>
</dbReference>
<dbReference type="RefSeq" id="WP_058219194.1">
    <property type="nucleotide sequence ID" value="NZ_LKLN01000009.1"/>
</dbReference>
<evidence type="ECO:0000313" key="3">
    <source>
        <dbReference type="EMBL" id="KSU07892.1"/>
    </source>
</evidence>
<organism evidence="3 4">
    <name type="scientific">Lactococcus lactis subsp. lactis</name>
    <name type="common">Streptococcus lactis</name>
    <dbReference type="NCBI Taxonomy" id="1360"/>
    <lineage>
        <taxon>Bacteria</taxon>
        <taxon>Bacillati</taxon>
        <taxon>Bacillota</taxon>
        <taxon>Bacilli</taxon>
        <taxon>Lactobacillales</taxon>
        <taxon>Streptococcaceae</taxon>
        <taxon>Lactococcus</taxon>
    </lineage>
</organism>
<comment type="similarity">
    <text evidence="1 2">Belongs to the arylamine N-acetyltransferase family.</text>
</comment>
<reference evidence="4" key="1">
    <citation type="submission" date="2015-10" db="EMBL/GenBank/DDBJ databases">
        <title>Draft Genome Sequences of 11 Lactococcus lactis subspecies cremoris strains.</title>
        <authorList>
            <person name="Wels M."/>
            <person name="Backus L."/>
            <person name="Boekhorst J."/>
            <person name="Dijkstra A."/>
            <person name="Beerthuizen M."/>
            <person name="Kelly W."/>
            <person name="Siezen R."/>
            <person name="Bachmann H."/>
            <person name="Van Hijum S."/>
        </authorList>
    </citation>
    <scope>NUCLEOTIDE SEQUENCE [LARGE SCALE GENOMIC DNA]</scope>
    <source>
        <strain evidence="4">KF282</strain>
    </source>
</reference>
<dbReference type="GO" id="GO:0016407">
    <property type="term" value="F:acetyltransferase activity"/>
    <property type="evidence" value="ECO:0007669"/>
    <property type="project" value="InterPro"/>
</dbReference>
<dbReference type="PANTHER" id="PTHR11786">
    <property type="entry name" value="N-HYDROXYARYLAMINE O-ACETYLTRANSFERASE"/>
    <property type="match status" value="1"/>
</dbReference>
<evidence type="ECO:0000256" key="1">
    <source>
        <dbReference type="ARBA" id="ARBA00006547"/>
    </source>
</evidence>
<dbReference type="AlphaFoldDB" id="A0A0V8D2W5"/>
<dbReference type="Gene3D" id="3.30.2140.20">
    <property type="match status" value="1"/>
</dbReference>
<protein>
    <submittedName>
        <fullName evidence="3">N-hydroxyarylamine O-acetyltransferase</fullName>
    </submittedName>
</protein>
<dbReference type="EMBL" id="LKLN01000009">
    <property type="protein sequence ID" value="KSU07892.1"/>
    <property type="molecule type" value="Genomic_DNA"/>
</dbReference>